<evidence type="ECO:0000313" key="2">
    <source>
        <dbReference type="EMBL" id="MBC2596004.1"/>
    </source>
</evidence>
<organism evidence="2 3">
    <name type="scientific">Ruficoccus amylovorans</name>
    <dbReference type="NCBI Taxonomy" id="1804625"/>
    <lineage>
        <taxon>Bacteria</taxon>
        <taxon>Pseudomonadati</taxon>
        <taxon>Verrucomicrobiota</taxon>
        <taxon>Opitutia</taxon>
        <taxon>Puniceicoccales</taxon>
        <taxon>Cerasicoccaceae</taxon>
        <taxon>Ruficoccus</taxon>
    </lineage>
</organism>
<accession>A0A842HK15</accession>
<evidence type="ECO:0000313" key="3">
    <source>
        <dbReference type="Proteomes" id="UP000546464"/>
    </source>
</evidence>
<keyword evidence="3" id="KW-1185">Reference proteome</keyword>
<protein>
    <submittedName>
        <fullName evidence="2">Uncharacterized protein</fullName>
    </submittedName>
</protein>
<sequence length="335" mass="34627">MQSKYSILALTLLSSASWMSAQTTNWTNTGTGDWSTVSNWSSGLPSATVNAQINLGEAQVTTSAQAKLVTIGVATNGKLSVQTGAELITSDRLNLGLNGGTGTYEQSGGTVNVTEFRFNTNGSSMKITGGSFVSNAKSYLAISTNTSKGTTLSLEGGSLTINGNLVLARDGSGIFKVSGGSFSGTYLTSENNGSGEMQILGSGASSISFSTSIMAGALNTLMYSFDSGGVTTVEVGAHADLTGVTFVFDDMPGFSAQIGDTFTLVQSRNTAGNITIDENPTISSLGNYQFSLAVVDVDGYDTLQATVTAIPEVNTYGVLIGALTLGCLYSRRHRK</sequence>
<dbReference type="EMBL" id="JACHVB010000060">
    <property type="protein sequence ID" value="MBC2596004.1"/>
    <property type="molecule type" value="Genomic_DNA"/>
</dbReference>
<comment type="caution">
    <text evidence="2">The sequence shown here is derived from an EMBL/GenBank/DDBJ whole genome shotgun (WGS) entry which is preliminary data.</text>
</comment>
<keyword evidence="1" id="KW-0732">Signal</keyword>
<feature type="signal peptide" evidence="1">
    <location>
        <begin position="1"/>
        <end position="21"/>
    </location>
</feature>
<dbReference type="Proteomes" id="UP000546464">
    <property type="component" value="Unassembled WGS sequence"/>
</dbReference>
<feature type="chain" id="PRO_5032988384" evidence="1">
    <location>
        <begin position="22"/>
        <end position="335"/>
    </location>
</feature>
<proteinExistence type="predicted"/>
<evidence type="ECO:0000256" key="1">
    <source>
        <dbReference type="SAM" id="SignalP"/>
    </source>
</evidence>
<reference evidence="2 3" key="1">
    <citation type="submission" date="2020-07" db="EMBL/GenBank/DDBJ databases">
        <authorList>
            <person name="Feng X."/>
        </authorList>
    </citation>
    <scope>NUCLEOTIDE SEQUENCE [LARGE SCALE GENOMIC DNA]</scope>
    <source>
        <strain evidence="2 3">JCM31066</strain>
    </source>
</reference>
<name>A0A842HK15_9BACT</name>
<gene>
    <name evidence="2" type="ORF">H5P28_17190</name>
</gene>
<dbReference type="AlphaFoldDB" id="A0A842HK15"/>
<dbReference type="RefSeq" id="WP_185676923.1">
    <property type="nucleotide sequence ID" value="NZ_JACHVB010000060.1"/>
</dbReference>